<name>Q3J4T5_CERS4</name>
<sequence>MDRSDRHFTSDSGATVTLTARAFAKMAEFAAKRSQRETGGILIGHYSEDLTIARIEAASDEPPDSRAGRTWFVRGQVGLAEILQRAWREGRYYLGEWHSHPGASPAPSGPDLSAIAKMARHPTFICHRPILVIIGGNFHQQPLLSATLAAKTGVTTQLRAELYSNEHERLLR</sequence>
<dbReference type="GO" id="GO:0046872">
    <property type="term" value="F:metal ion binding"/>
    <property type="evidence" value="ECO:0007669"/>
    <property type="project" value="UniProtKB-KW"/>
</dbReference>
<evidence type="ECO:0000313" key="7">
    <source>
        <dbReference type="EMBL" id="ABA78199.1"/>
    </source>
</evidence>
<protein>
    <submittedName>
        <fullName evidence="7">Metal-dependent protease of the PAD1/JAB1 superfamily</fullName>
    </submittedName>
</protein>
<reference evidence="8" key="1">
    <citation type="submission" date="2005-09" db="EMBL/GenBank/DDBJ databases">
        <title>Complete sequence of chromosome 1 of Rhodobacter sphaeroides 2.4.1.</title>
        <authorList>
            <person name="Copeland A."/>
            <person name="Lucas S."/>
            <person name="Lapidus A."/>
            <person name="Barry K."/>
            <person name="Detter J.C."/>
            <person name="Glavina T."/>
            <person name="Hammon N."/>
            <person name="Israni S."/>
            <person name="Pitluck S."/>
            <person name="Richardson P."/>
            <person name="Mackenzie C."/>
            <person name="Choudhary M."/>
            <person name="Larimer F."/>
            <person name="Hauser L.J."/>
            <person name="Land M."/>
            <person name="Donohue T.J."/>
            <person name="Kaplan S."/>
        </authorList>
    </citation>
    <scope>NUCLEOTIDE SEQUENCE [LARGE SCALE GENOMIC DNA]</scope>
    <source>
        <strain evidence="8">ATCC 17023 / DSM 158 / JCM 6121 / CCUG 31486 / LMG 2827 / NBRC 12203 / NCIMB 8253 / ATH 2.4.1.</strain>
    </source>
</reference>
<keyword evidence="5" id="KW-0482">Metalloprotease</keyword>
<dbReference type="Gene3D" id="3.40.140.10">
    <property type="entry name" value="Cytidine Deaminase, domain 2"/>
    <property type="match status" value="1"/>
</dbReference>
<dbReference type="GeneID" id="3719438"/>
<keyword evidence="4" id="KW-0862">Zinc</keyword>
<dbReference type="EnsemblBacteria" id="ABA78199">
    <property type="protein sequence ID" value="ABA78199"/>
    <property type="gene ID" value="RSP_2048"/>
</dbReference>
<evidence type="ECO:0000256" key="2">
    <source>
        <dbReference type="ARBA" id="ARBA00022723"/>
    </source>
</evidence>
<keyword evidence="1 7" id="KW-0645">Protease</keyword>
<keyword evidence="3" id="KW-0378">Hydrolase</keyword>
<gene>
    <name evidence="7" type="ORF">RSP_2048</name>
</gene>
<evidence type="ECO:0000256" key="5">
    <source>
        <dbReference type="ARBA" id="ARBA00023049"/>
    </source>
</evidence>
<dbReference type="Proteomes" id="UP000002703">
    <property type="component" value="Chromosome 1"/>
</dbReference>
<keyword evidence="8" id="KW-1185">Reference proteome</keyword>
<evidence type="ECO:0000256" key="1">
    <source>
        <dbReference type="ARBA" id="ARBA00022670"/>
    </source>
</evidence>
<dbReference type="EMBL" id="CP000143">
    <property type="protein sequence ID" value="ABA78199.1"/>
    <property type="molecule type" value="Genomic_DNA"/>
</dbReference>
<dbReference type="SUPFAM" id="SSF102712">
    <property type="entry name" value="JAB1/MPN domain"/>
    <property type="match status" value="1"/>
</dbReference>
<dbReference type="OrthoDB" id="7848394at2"/>
<dbReference type="eggNOG" id="COG1310">
    <property type="taxonomic scope" value="Bacteria"/>
</dbReference>
<dbReference type="RefSeq" id="WP_011337189.1">
    <property type="nucleotide sequence ID" value="NC_007493.2"/>
</dbReference>
<dbReference type="STRING" id="272943.RSP_2048"/>
<organism evidence="7 8">
    <name type="scientific">Cereibacter sphaeroides (strain ATCC 17023 / DSM 158 / JCM 6121 / CCUG 31486 / LMG 2827 / NBRC 12203 / NCIMB 8253 / ATH 2.4.1.)</name>
    <name type="common">Rhodobacter sphaeroides</name>
    <dbReference type="NCBI Taxonomy" id="272943"/>
    <lineage>
        <taxon>Bacteria</taxon>
        <taxon>Pseudomonadati</taxon>
        <taxon>Pseudomonadota</taxon>
        <taxon>Alphaproteobacteria</taxon>
        <taxon>Rhodobacterales</taxon>
        <taxon>Paracoccaceae</taxon>
        <taxon>Cereibacter</taxon>
    </lineage>
</organism>
<feature type="domain" description="JAB" evidence="6">
    <location>
        <begin position="20"/>
        <end position="137"/>
    </location>
</feature>
<evidence type="ECO:0000256" key="3">
    <source>
        <dbReference type="ARBA" id="ARBA00022801"/>
    </source>
</evidence>
<dbReference type="GO" id="GO:0006508">
    <property type="term" value="P:proteolysis"/>
    <property type="evidence" value="ECO:0007669"/>
    <property type="project" value="UniProtKB-KW"/>
</dbReference>
<dbReference type="Pfam" id="PF14464">
    <property type="entry name" value="Prok-JAB"/>
    <property type="match status" value="1"/>
</dbReference>
<dbReference type="GO" id="GO:0008237">
    <property type="term" value="F:metallopeptidase activity"/>
    <property type="evidence" value="ECO:0007669"/>
    <property type="project" value="UniProtKB-KW"/>
</dbReference>
<evidence type="ECO:0000313" key="8">
    <source>
        <dbReference type="Proteomes" id="UP000002703"/>
    </source>
</evidence>
<evidence type="ECO:0000256" key="4">
    <source>
        <dbReference type="ARBA" id="ARBA00022833"/>
    </source>
</evidence>
<dbReference type="KEGG" id="rsp:RSP_2048"/>
<keyword evidence="2" id="KW-0479">Metal-binding</keyword>
<evidence type="ECO:0000259" key="6">
    <source>
        <dbReference type="Pfam" id="PF14464"/>
    </source>
</evidence>
<accession>Q3J4T5</accession>
<proteinExistence type="predicted"/>
<dbReference type="AlphaFoldDB" id="Q3J4T5"/>
<dbReference type="InterPro" id="IPR028090">
    <property type="entry name" value="JAB_dom_prok"/>
</dbReference>